<dbReference type="EMBL" id="LR797244">
    <property type="protein sequence ID" value="CAB4195234.1"/>
    <property type="molecule type" value="Genomic_DNA"/>
</dbReference>
<accession>A0A6J5RTK7</accession>
<protein>
    <submittedName>
        <fullName evidence="2">Uncharacterized protein</fullName>
    </submittedName>
</protein>
<evidence type="ECO:0000313" key="2">
    <source>
        <dbReference type="EMBL" id="CAB4195234.1"/>
    </source>
</evidence>
<reference evidence="2" key="1">
    <citation type="submission" date="2020-05" db="EMBL/GenBank/DDBJ databases">
        <authorList>
            <person name="Chiriac C."/>
            <person name="Salcher M."/>
            <person name="Ghai R."/>
            <person name="Kavagutti S V."/>
        </authorList>
    </citation>
    <scope>NUCLEOTIDE SEQUENCE</scope>
</reference>
<name>A0A6J5RTK7_9CAUD</name>
<evidence type="ECO:0000313" key="3">
    <source>
        <dbReference type="EMBL" id="CAB4222455.1"/>
    </source>
</evidence>
<evidence type="ECO:0000313" key="1">
    <source>
        <dbReference type="EMBL" id="CAB4168044.1"/>
    </source>
</evidence>
<gene>
    <name evidence="2" type="ORF">UFOVP1293_20</name>
    <name evidence="3" type="ORF">UFOVP1644_38</name>
    <name evidence="1" type="ORF">UFOVP860_91</name>
</gene>
<dbReference type="EMBL" id="LR797513">
    <property type="protein sequence ID" value="CAB4222455.1"/>
    <property type="molecule type" value="Genomic_DNA"/>
</dbReference>
<organism evidence="2">
    <name type="scientific">uncultured Caudovirales phage</name>
    <dbReference type="NCBI Taxonomy" id="2100421"/>
    <lineage>
        <taxon>Viruses</taxon>
        <taxon>Duplodnaviria</taxon>
        <taxon>Heunggongvirae</taxon>
        <taxon>Uroviricota</taxon>
        <taxon>Caudoviricetes</taxon>
        <taxon>Peduoviridae</taxon>
        <taxon>Maltschvirus</taxon>
        <taxon>Maltschvirus maltsch</taxon>
    </lineage>
</organism>
<dbReference type="InterPro" id="IPR036366">
    <property type="entry name" value="PGBDSf"/>
</dbReference>
<dbReference type="EMBL" id="LR796812">
    <property type="protein sequence ID" value="CAB4168044.1"/>
    <property type="molecule type" value="Genomic_DNA"/>
</dbReference>
<dbReference type="Gene3D" id="1.10.101.10">
    <property type="entry name" value="PGBD-like superfamily/PGBD"/>
    <property type="match status" value="1"/>
</dbReference>
<sequence length="272" mass="28968">MMKTPYDAEIAAPVLPISRGSRDAAAVVRLQEWLVTRGYRIWLDPRDAPAIDGDFGLGTQAGVEAFAKDNAIAPLVDERFWLRLTSPMLAASSFRPTARELGAAIVQVAQAHLLQQPREARAIVDGRLVGADNSGPWPRAYLGPSTPAPWCQGFVNRVRDQAAAALGVALEVPSTFGGQYSLWVPNFVAACRSKCKFRTGHDLAAPVPPGSMFFVPGVIGGQASHIHVGIVTEFNGASFKTAEGNTANDGSANGWLALKRDRSTAACDFGVL</sequence>
<proteinExistence type="predicted"/>